<accession>A0A0E9R0K5</accession>
<reference evidence="1" key="1">
    <citation type="submission" date="2014-11" db="EMBL/GenBank/DDBJ databases">
        <authorList>
            <person name="Amaro Gonzalez C."/>
        </authorList>
    </citation>
    <scope>NUCLEOTIDE SEQUENCE</scope>
</reference>
<organism evidence="1">
    <name type="scientific">Anguilla anguilla</name>
    <name type="common">European freshwater eel</name>
    <name type="synonym">Muraena anguilla</name>
    <dbReference type="NCBI Taxonomy" id="7936"/>
    <lineage>
        <taxon>Eukaryota</taxon>
        <taxon>Metazoa</taxon>
        <taxon>Chordata</taxon>
        <taxon>Craniata</taxon>
        <taxon>Vertebrata</taxon>
        <taxon>Euteleostomi</taxon>
        <taxon>Actinopterygii</taxon>
        <taxon>Neopterygii</taxon>
        <taxon>Teleostei</taxon>
        <taxon>Anguilliformes</taxon>
        <taxon>Anguillidae</taxon>
        <taxon>Anguilla</taxon>
    </lineage>
</organism>
<dbReference type="AlphaFoldDB" id="A0A0E9R0K5"/>
<protein>
    <submittedName>
        <fullName evidence="1">Uncharacterized protein</fullName>
    </submittedName>
</protein>
<reference evidence="1" key="2">
    <citation type="journal article" date="2015" name="Fish Shellfish Immunol.">
        <title>Early steps in the European eel (Anguilla anguilla)-Vibrio vulnificus interaction in the gills: Role of the RtxA13 toxin.</title>
        <authorList>
            <person name="Callol A."/>
            <person name="Pajuelo D."/>
            <person name="Ebbesson L."/>
            <person name="Teles M."/>
            <person name="MacKenzie S."/>
            <person name="Amaro C."/>
        </authorList>
    </citation>
    <scope>NUCLEOTIDE SEQUENCE</scope>
</reference>
<name>A0A0E9R0K5_ANGAN</name>
<evidence type="ECO:0000313" key="1">
    <source>
        <dbReference type="EMBL" id="JAH22654.1"/>
    </source>
</evidence>
<sequence length="52" mass="5717">MFSREHSNGIFVTSHLSGLKPARHRRAWWAQPACVSGAVTRSATQLLRLGLG</sequence>
<proteinExistence type="predicted"/>
<dbReference type="EMBL" id="GBXM01085923">
    <property type="protein sequence ID" value="JAH22654.1"/>
    <property type="molecule type" value="Transcribed_RNA"/>
</dbReference>